<organism evidence="1">
    <name type="scientific">marine sediment metagenome</name>
    <dbReference type="NCBI Taxonomy" id="412755"/>
    <lineage>
        <taxon>unclassified sequences</taxon>
        <taxon>metagenomes</taxon>
        <taxon>ecological metagenomes</taxon>
    </lineage>
</organism>
<gene>
    <name evidence="1" type="ORF">S01H1_62027</name>
</gene>
<reference evidence="1" key="1">
    <citation type="journal article" date="2014" name="Front. Microbiol.">
        <title>High frequency of phylogenetically diverse reductive dehalogenase-homologous genes in deep subseafloor sedimentary metagenomes.</title>
        <authorList>
            <person name="Kawai M."/>
            <person name="Futagami T."/>
            <person name="Toyoda A."/>
            <person name="Takaki Y."/>
            <person name="Nishi S."/>
            <person name="Hori S."/>
            <person name="Arai W."/>
            <person name="Tsubouchi T."/>
            <person name="Morono Y."/>
            <person name="Uchiyama I."/>
            <person name="Ito T."/>
            <person name="Fujiyama A."/>
            <person name="Inagaki F."/>
            <person name="Takami H."/>
        </authorList>
    </citation>
    <scope>NUCLEOTIDE SEQUENCE</scope>
    <source>
        <strain evidence="1">Expedition CK06-06</strain>
    </source>
</reference>
<proteinExistence type="predicted"/>
<name>X0XQ14_9ZZZZ</name>
<comment type="caution">
    <text evidence="1">The sequence shown here is derived from an EMBL/GenBank/DDBJ whole genome shotgun (WGS) entry which is preliminary data.</text>
</comment>
<dbReference type="AlphaFoldDB" id="X0XQ14"/>
<protein>
    <submittedName>
        <fullName evidence="1">Uncharacterized protein</fullName>
    </submittedName>
</protein>
<dbReference type="EMBL" id="BARS01040715">
    <property type="protein sequence ID" value="GAG38753.1"/>
    <property type="molecule type" value="Genomic_DNA"/>
</dbReference>
<feature type="non-terminal residue" evidence="1">
    <location>
        <position position="1"/>
    </location>
</feature>
<evidence type="ECO:0000313" key="1">
    <source>
        <dbReference type="EMBL" id="GAG38753.1"/>
    </source>
</evidence>
<sequence length="36" mass="3978">RVLKFADSDEANLDEAEADLNVIIGSGATRIWDYLP</sequence>
<accession>X0XQ14</accession>